<evidence type="ECO:0000256" key="1">
    <source>
        <dbReference type="SAM" id="Phobius"/>
    </source>
</evidence>
<evidence type="ECO:0008006" key="4">
    <source>
        <dbReference type="Google" id="ProtNLM"/>
    </source>
</evidence>
<proteinExistence type="predicted"/>
<feature type="transmembrane region" description="Helical" evidence="1">
    <location>
        <begin position="87"/>
        <end position="117"/>
    </location>
</feature>
<reference evidence="2 3" key="1">
    <citation type="journal article" date="2013" name="PLoS Genet.">
        <title>The genome and development-dependent transcriptomes of Pyronema confluens: a window into fungal evolution.</title>
        <authorList>
            <person name="Traeger S."/>
            <person name="Altegoer F."/>
            <person name="Freitag M."/>
            <person name="Gabaldon T."/>
            <person name="Kempken F."/>
            <person name="Kumar A."/>
            <person name="Marcet-Houben M."/>
            <person name="Poggeler S."/>
            <person name="Stajich J.E."/>
            <person name="Nowrousian M."/>
        </authorList>
    </citation>
    <scope>NUCLEOTIDE SEQUENCE [LARGE SCALE GENOMIC DNA]</scope>
    <source>
        <strain evidence="3">CBS 100304</strain>
        <tissue evidence="2">Vegetative mycelium</tissue>
    </source>
</reference>
<dbReference type="AlphaFoldDB" id="U4LKF9"/>
<evidence type="ECO:0000313" key="2">
    <source>
        <dbReference type="EMBL" id="CCX32423.1"/>
    </source>
</evidence>
<name>U4LKF9_PYROM</name>
<keyword evidence="1" id="KW-0472">Membrane</keyword>
<gene>
    <name evidence="2" type="ORF">PCON_13072</name>
</gene>
<keyword evidence="1" id="KW-1133">Transmembrane helix</keyword>
<sequence length="140" mass="15318">MELPHHASNETDAETTPLMCDATIDNHGSHDTASVVSDSSDGSFVYVKELKLSERGYSTVDKGVQVEDVQGVQVEDGDETNNSILEYFLIGLFLLGIMMVVFSVIVGIVFLMFWAFVNFGLGMQFPPPLGEGEYAWEGGM</sequence>
<evidence type="ECO:0000313" key="3">
    <source>
        <dbReference type="Proteomes" id="UP000018144"/>
    </source>
</evidence>
<organism evidence="2 3">
    <name type="scientific">Pyronema omphalodes (strain CBS 100304)</name>
    <name type="common">Pyronema confluens</name>
    <dbReference type="NCBI Taxonomy" id="1076935"/>
    <lineage>
        <taxon>Eukaryota</taxon>
        <taxon>Fungi</taxon>
        <taxon>Dikarya</taxon>
        <taxon>Ascomycota</taxon>
        <taxon>Pezizomycotina</taxon>
        <taxon>Pezizomycetes</taxon>
        <taxon>Pezizales</taxon>
        <taxon>Pyronemataceae</taxon>
        <taxon>Pyronema</taxon>
    </lineage>
</organism>
<dbReference type="Proteomes" id="UP000018144">
    <property type="component" value="Unassembled WGS sequence"/>
</dbReference>
<accession>U4LKF9</accession>
<keyword evidence="1" id="KW-0812">Transmembrane</keyword>
<keyword evidence="3" id="KW-1185">Reference proteome</keyword>
<protein>
    <recommendedName>
        <fullName evidence="4">Transmembrane protein</fullName>
    </recommendedName>
</protein>
<dbReference type="EMBL" id="HF935844">
    <property type="protein sequence ID" value="CCX32423.1"/>
    <property type="molecule type" value="Genomic_DNA"/>
</dbReference>